<dbReference type="RefSeq" id="WP_304994408.1">
    <property type="nucleotide sequence ID" value="NZ_CP101717.1"/>
</dbReference>
<accession>A0AB38YDG4</accession>
<dbReference type="PANTHER" id="PTHR43610:SF1">
    <property type="entry name" value="N-ACETYLTRANSFERASE DOMAIN-CONTAINING PROTEIN"/>
    <property type="match status" value="1"/>
</dbReference>
<dbReference type="InterPro" id="IPR016181">
    <property type="entry name" value="Acyl_CoA_acyltransferase"/>
</dbReference>
<evidence type="ECO:0000313" key="2">
    <source>
        <dbReference type="EMBL" id="WLD57121.1"/>
    </source>
</evidence>
<organism evidence="2">
    <name type="scientific">Salinispirillum sp. LH 10-3-1</name>
    <dbReference type="NCBI Taxonomy" id="2952525"/>
    <lineage>
        <taxon>Bacteria</taxon>
        <taxon>Pseudomonadati</taxon>
        <taxon>Pseudomonadota</taxon>
        <taxon>Gammaproteobacteria</taxon>
        <taxon>Oceanospirillales</taxon>
        <taxon>Saccharospirillaceae</taxon>
        <taxon>Salinispirillum</taxon>
    </lineage>
</organism>
<evidence type="ECO:0000259" key="1">
    <source>
        <dbReference type="Pfam" id="PF13302"/>
    </source>
</evidence>
<dbReference type="AlphaFoldDB" id="A0AB38YDG4"/>
<name>A0AB38YDG4_9GAMM</name>
<dbReference type="Pfam" id="PF13302">
    <property type="entry name" value="Acetyltransf_3"/>
    <property type="match status" value="1"/>
</dbReference>
<dbReference type="EMBL" id="CP101717">
    <property type="protein sequence ID" value="WLD57121.1"/>
    <property type="molecule type" value="Genomic_DNA"/>
</dbReference>
<dbReference type="Gene3D" id="3.40.630.30">
    <property type="match status" value="1"/>
</dbReference>
<feature type="domain" description="N-acetyltransferase" evidence="1">
    <location>
        <begin position="17"/>
        <end position="155"/>
    </location>
</feature>
<gene>
    <name evidence="2" type="ORF">NFC81_10330</name>
</gene>
<dbReference type="SUPFAM" id="SSF55729">
    <property type="entry name" value="Acyl-CoA N-acyltransferases (Nat)"/>
    <property type="match status" value="1"/>
</dbReference>
<protein>
    <submittedName>
        <fullName evidence="2">GNAT family N-acetyltransferase</fullName>
    </submittedName>
</protein>
<reference evidence="2" key="1">
    <citation type="submission" date="2022-07" db="EMBL/GenBank/DDBJ databases">
        <title>Complete genome sequence of Salinispirillum sp. LH10-3-1 capable of multiple carbohydrate inversion isolated from a soda lake.</title>
        <authorList>
            <person name="Liu J."/>
            <person name="Zhai Y."/>
            <person name="Zhang H."/>
            <person name="Yang H."/>
            <person name="Qu J."/>
            <person name="Li J."/>
        </authorList>
    </citation>
    <scope>NUCLEOTIDE SEQUENCE</scope>
    <source>
        <strain evidence="2">LH 10-3-1</strain>
    </source>
</reference>
<sequence length="200" mass="22996">MSEPWLQPKVLIGQLVELRPLSRDHTTDLQRVILNSQLADLWYTSVPRPEEVADYIDRALADRDKGIAMPYIVRLRSSGAAVGCTRYCNADASAPNLEIGYTWYSPKVQRTGVNTECKYLMLEHAFESLDCIAVYFRTHFMNRRSRAAIERLGAKQDGIIRNHQRLPDGSYRDTVVYSIIDNEWPAVRNRLQGLMDNEYT</sequence>
<proteinExistence type="predicted"/>
<dbReference type="InterPro" id="IPR000182">
    <property type="entry name" value="GNAT_dom"/>
</dbReference>
<dbReference type="GO" id="GO:0016747">
    <property type="term" value="F:acyltransferase activity, transferring groups other than amino-acyl groups"/>
    <property type="evidence" value="ECO:0007669"/>
    <property type="project" value="InterPro"/>
</dbReference>
<dbReference type="PANTHER" id="PTHR43610">
    <property type="entry name" value="BLL6696 PROTEIN"/>
    <property type="match status" value="1"/>
</dbReference>